<dbReference type="SUPFAM" id="SSF82771">
    <property type="entry name" value="GIY-YIG endonuclease"/>
    <property type="match status" value="1"/>
</dbReference>
<dbReference type="PROSITE" id="PS50164">
    <property type="entry name" value="GIY_YIG"/>
    <property type="match status" value="1"/>
</dbReference>
<name>A0A1F4XMD7_9BACT</name>
<evidence type="ECO:0000313" key="3">
    <source>
        <dbReference type="EMBL" id="OGC82819.1"/>
    </source>
</evidence>
<dbReference type="InterPro" id="IPR050190">
    <property type="entry name" value="UPF0213_domain"/>
</dbReference>
<organism evidence="3 4">
    <name type="scientific">Candidatus Abawacabacteria bacterium RIFCSPHIGHO2_01_FULL_46_8</name>
    <dbReference type="NCBI Taxonomy" id="1817815"/>
    <lineage>
        <taxon>Bacteria</taxon>
        <taxon>Candidatus Abawacaibacteriota</taxon>
    </lineage>
</organism>
<proteinExistence type="inferred from homology"/>
<sequence>MNNWTVYILRCADSSLYTGITKDLMQRLVAHNAGQGARYTRAHLPVTLVWSKAGLSGSAARQEEARIKSLTKAEKERITRISAGEL</sequence>
<dbReference type="InterPro" id="IPR000305">
    <property type="entry name" value="GIY-YIG_endonuc"/>
</dbReference>
<dbReference type="AlphaFoldDB" id="A0A1F4XMD7"/>
<dbReference type="PANTHER" id="PTHR34477">
    <property type="entry name" value="UPF0213 PROTEIN YHBQ"/>
    <property type="match status" value="1"/>
</dbReference>
<dbReference type="Proteomes" id="UP000177521">
    <property type="component" value="Unassembled WGS sequence"/>
</dbReference>
<dbReference type="EMBL" id="MEWS01000007">
    <property type="protein sequence ID" value="OGC82819.1"/>
    <property type="molecule type" value="Genomic_DNA"/>
</dbReference>
<accession>A0A1F4XMD7</accession>
<comment type="similarity">
    <text evidence="1">Belongs to the UPF0213 family.</text>
</comment>
<reference evidence="3 4" key="1">
    <citation type="journal article" date="2016" name="Nat. Commun.">
        <title>Thousands of microbial genomes shed light on interconnected biogeochemical processes in an aquifer system.</title>
        <authorList>
            <person name="Anantharaman K."/>
            <person name="Brown C.T."/>
            <person name="Hug L.A."/>
            <person name="Sharon I."/>
            <person name="Castelle C.J."/>
            <person name="Probst A.J."/>
            <person name="Thomas B.C."/>
            <person name="Singh A."/>
            <person name="Wilkins M.J."/>
            <person name="Karaoz U."/>
            <person name="Brodie E.L."/>
            <person name="Williams K.H."/>
            <person name="Hubbard S.S."/>
            <person name="Banfield J.F."/>
        </authorList>
    </citation>
    <scope>NUCLEOTIDE SEQUENCE [LARGE SCALE GENOMIC DNA]</scope>
</reference>
<dbReference type="CDD" id="cd10456">
    <property type="entry name" value="GIY-YIG_UPF0213"/>
    <property type="match status" value="1"/>
</dbReference>
<evidence type="ECO:0000313" key="4">
    <source>
        <dbReference type="Proteomes" id="UP000177521"/>
    </source>
</evidence>
<dbReference type="InterPro" id="IPR035901">
    <property type="entry name" value="GIY-YIG_endonuc_sf"/>
</dbReference>
<dbReference type="PANTHER" id="PTHR34477:SF1">
    <property type="entry name" value="UPF0213 PROTEIN YHBQ"/>
    <property type="match status" value="1"/>
</dbReference>
<comment type="caution">
    <text evidence="3">The sequence shown here is derived from an EMBL/GenBank/DDBJ whole genome shotgun (WGS) entry which is preliminary data.</text>
</comment>
<protein>
    <recommendedName>
        <fullName evidence="2">GIY-YIG domain-containing protein</fullName>
    </recommendedName>
</protein>
<feature type="domain" description="GIY-YIG" evidence="2">
    <location>
        <begin position="2"/>
        <end position="77"/>
    </location>
</feature>
<dbReference type="Pfam" id="PF01541">
    <property type="entry name" value="GIY-YIG"/>
    <property type="match status" value="1"/>
</dbReference>
<gene>
    <name evidence="3" type="ORF">A2788_01345</name>
</gene>
<evidence type="ECO:0000256" key="1">
    <source>
        <dbReference type="ARBA" id="ARBA00007435"/>
    </source>
</evidence>
<dbReference type="Gene3D" id="3.40.1440.10">
    <property type="entry name" value="GIY-YIG endonuclease"/>
    <property type="match status" value="1"/>
</dbReference>
<evidence type="ECO:0000259" key="2">
    <source>
        <dbReference type="PROSITE" id="PS50164"/>
    </source>
</evidence>